<dbReference type="EMBL" id="PCGZ01000004">
    <property type="protein sequence ID" value="PKU90944.1"/>
    <property type="molecule type" value="Genomic_DNA"/>
</dbReference>
<feature type="coiled-coil region" evidence="1">
    <location>
        <begin position="124"/>
        <end position="151"/>
    </location>
</feature>
<sequence>MTSGGGAFSAEEVTYLKTLPAVADATRNRIIYAESFKVDCVLRYAQGESPVQLFREAGLDPSLIGYKRIECAIARWRRQMNVATTPVKKRTHGRRTPAVGAAGANTEFEPQPIGARGDIRDVLIAQQVRRIDELEHQVNELSQRLQDCSAQHNAVGEPGSEVFAEAGFDAMGASGGIEA</sequence>
<evidence type="ECO:0000313" key="2">
    <source>
        <dbReference type="EMBL" id="PKU90944.1"/>
    </source>
</evidence>
<dbReference type="RefSeq" id="WP_257467570.1">
    <property type="nucleotide sequence ID" value="NZ_PCGZ01000004.1"/>
</dbReference>
<accession>A0A2N3QI77</accession>
<comment type="caution">
    <text evidence="2">The sequence shown here is derived from an EMBL/GenBank/DDBJ whole genome shotgun (WGS) entry which is preliminary data.</text>
</comment>
<keyword evidence="1" id="KW-0175">Coiled coil</keyword>
<evidence type="ECO:0000313" key="3">
    <source>
        <dbReference type="Proteomes" id="UP000233730"/>
    </source>
</evidence>
<organism evidence="2 3">
    <name type="scientific">Bifidobacterium pseudolongum subsp. globosum</name>
    <dbReference type="NCBI Taxonomy" id="1690"/>
    <lineage>
        <taxon>Bacteria</taxon>
        <taxon>Bacillati</taxon>
        <taxon>Actinomycetota</taxon>
        <taxon>Actinomycetes</taxon>
        <taxon>Bifidobacteriales</taxon>
        <taxon>Bifidobacteriaceae</taxon>
        <taxon>Bifidobacterium</taxon>
    </lineage>
</organism>
<gene>
    <name evidence="2" type="ORF">CQR46_0826</name>
</gene>
<name>A0A2N3QI77_9BIFI</name>
<reference evidence="2 3" key="1">
    <citation type="submission" date="2017-10" db="EMBL/GenBank/DDBJ databases">
        <title>Bifidobacterium genomics.</title>
        <authorList>
            <person name="Lugli G.A."/>
            <person name="Milani C."/>
            <person name="Mancabelli L."/>
        </authorList>
    </citation>
    <scope>NUCLEOTIDE SEQUENCE [LARGE SCALE GENOMIC DNA]</scope>
    <source>
        <strain evidence="2 3">1524B</strain>
    </source>
</reference>
<proteinExistence type="predicted"/>
<dbReference type="Proteomes" id="UP000233730">
    <property type="component" value="Unassembled WGS sequence"/>
</dbReference>
<protein>
    <submittedName>
        <fullName evidence="2">Transposase</fullName>
    </submittedName>
</protein>
<evidence type="ECO:0000256" key="1">
    <source>
        <dbReference type="SAM" id="Coils"/>
    </source>
</evidence>
<dbReference type="AlphaFoldDB" id="A0A2N3QI77"/>